<protein>
    <submittedName>
        <fullName evidence="1">Uncharacterized protein</fullName>
    </submittedName>
</protein>
<organism evidence="1 2">
    <name type="scientific">Agrococcus baldri</name>
    <dbReference type="NCBI Taxonomy" id="153730"/>
    <lineage>
        <taxon>Bacteria</taxon>
        <taxon>Bacillati</taxon>
        <taxon>Actinomycetota</taxon>
        <taxon>Actinomycetes</taxon>
        <taxon>Micrococcales</taxon>
        <taxon>Microbacteriaceae</taxon>
        <taxon>Agrococcus</taxon>
    </lineage>
</organism>
<dbReference type="EMBL" id="FOZN01000003">
    <property type="protein sequence ID" value="SFS15156.1"/>
    <property type="molecule type" value="Genomic_DNA"/>
</dbReference>
<dbReference type="Pfam" id="PF13376">
    <property type="entry name" value="OmdA"/>
    <property type="match status" value="1"/>
</dbReference>
<sequence length="151" mass="16033">MDELRIRTTILQEGPAASIRLTDQQVSALGGARNAPVTVTIGDRTARLRIGQMGGESMVGLSKASRAELGVEYGDEVEAIIALDTADRPVELPPELEAALAEDPAARAAFDSLAPSKRKEMARGIADAKAAETKQRRLEKALEQLRAITAG</sequence>
<reference evidence="1 2" key="1">
    <citation type="submission" date="2016-10" db="EMBL/GenBank/DDBJ databases">
        <authorList>
            <person name="Varghese N."/>
            <person name="Submissions S."/>
        </authorList>
    </citation>
    <scope>NUCLEOTIDE SEQUENCE [LARGE SCALE GENOMIC DNA]</scope>
    <source>
        <strain evidence="1 2">IAM 15147</strain>
    </source>
</reference>
<gene>
    <name evidence="1" type="ORF">SAMN04487783_1979</name>
</gene>
<name>A0AA94HNQ5_9MICO</name>
<dbReference type="Gene3D" id="2.40.30.100">
    <property type="entry name" value="AF2212/PG0164-like"/>
    <property type="match status" value="1"/>
</dbReference>
<comment type="caution">
    <text evidence="1">The sequence shown here is derived from an EMBL/GenBank/DDBJ whole genome shotgun (WGS) entry which is preliminary data.</text>
</comment>
<accession>A0AA94HNQ5</accession>
<dbReference type="InterPro" id="IPR015018">
    <property type="entry name" value="DUF1905"/>
</dbReference>
<dbReference type="InterPro" id="IPR037079">
    <property type="entry name" value="AF2212/PG0164-like_sf"/>
</dbReference>
<evidence type="ECO:0000313" key="1">
    <source>
        <dbReference type="EMBL" id="SFS15156.1"/>
    </source>
</evidence>
<dbReference type="RefSeq" id="WP_092918373.1">
    <property type="nucleotide sequence ID" value="NZ_FOZN01000003.1"/>
</dbReference>
<proteinExistence type="predicted"/>
<dbReference type="AlphaFoldDB" id="A0AA94HNQ5"/>
<keyword evidence="2" id="KW-1185">Reference proteome</keyword>
<dbReference type="Proteomes" id="UP000198506">
    <property type="component" value="Unassembled WGS sequence"/>
</dbReference>
<dbReference type="SUPFAM" id="SSF141694">
    <property type="entry name" value="AF2212/PG0164-like"/>
    <property type="match status" value="1"/>
</dbReference>
<dbReference type="Pfam" id="PF08922">
    <property type="entry name" value="DUF1905"/>
    <property type="match status" value="1"/>
</dbReference>
<evidence type="ECO:0000313" key="2">
    <source>
        <dbReference type="Proteomes" id="UP000198506"/>
    </source>
</evidence>